<dbReference type="AlphaFoldDB" id="A0A0D1ZE24"/>
<organism evidence="1 2">
    <name type="scientific">Exophiala mesophila</name>
    <name type="common">Black yeast-like fungus</name>
    <dbReference type="NCBI Taxonomy" id="212818"/>
    <lineage>
        <taxon>Eukaryota</taxon>
        <taxon>Fungi</taxon>
        <taxon>Dikarya</taxon>
        <taxon>Ascomycota</taxon>
        <taxon>Pezizomycotina</taxon>
        <taxon>Eurotiomycetes</taxon>
        <taxon>Chaetothyriomycetidae</taxon>
        <taxon>Chaetothyriales</taxon>
        <taxon>Herpotrichiellaceae</taxon>
        <taxon>Exophiala</taxon>
    </lineage>
</organism>
<sequence>MCGNMGEMVTKKSWGSTQEGYMPHTGGGQHVQLQEGVIRNKGFHYQWHRCEQVRIYASLESLVVDTDLAHLIYAEFLGDRSKVARITVASLRTVAMDHSS</sequence>
<keyword evidence="2" id="KW-1185">Reference proteome</keyword>
<proteinExistence type="predicted"/>
<accession>A0A0D1ZE24</accession>
<reference evidence="1 2" key="1">
    <citation type="submission" date="2015-01" db="EMBL/GenBank/DDBJ databases">
        <title>The Genome Sequence of Exophiala mesophila CBS40295.</title>
        <authorList>
            <consortium name="The Broad Institute Genomics Platform"/>
            <person name="Cuomo C."/>
            <person name="de Hoog S."/>
            <person name="Gorbushina A."/>
            <person name="Stielow B."/>
            <person name="Teixiera M."/>
            <person name="Abouelleil A."/>
            <person name="Chapman S.B."/>
            <person name="Priest M."/>
            <person name="Young S.K."/>
            <person name="Wortman J."/>
            <person name="Nusbaum C."/>
            <person name="Birren B."/>
        </authorList>
    </citation>
    <scope>NUCLEOTIDE SEQUENCE [LARGE SCALE GENOMIC DNA]</scope>
    <source>
        <strain evidence="1 2">CBS 40295</strain>
    </source>
</reference>
<dbReference type="GeneID" id="27324508"/>
<gene>
    <name evidence="1" type="ORF">PV10_06663</name>
</gene>
<name>A0A0D1ZE24_EXOME</name>
<dbReference type="HOGENOM" id="CLU_2306142_0_0_1"/>
<evidence type="ECO:0000313" key="1">
    <source>
        <dbReference type="EMBL" id="KIV92204.1"/>
    </source>
</evidence>
<dbReference type="EMBL" id="KN847523">
    <property type="protein sequence ID" value="KIV92204.1"/>
    <property type="molecule type" value="Genomic_DNA"/>
</dbReference>
<dbReference type="Proteomes" id="UP000054302">
    <property type="component" value="Unassembled WGS sequence"/>
</dbReference>
<dbReference type="RefSeq" id="XP_016223778.1">
    <property type="nucleotide sequence ID" value="XM_016371485.1"/>
</dbReference>
<evidence type="ECO:0000313" key="2">
    <source>
        <dbReference type="Proteomes" id="UP000054302"/>
    </source>
</evidence>
<protein>
    <submittedName>
        <fullName evidence="1">Uncharacterized protein</fullName>
    </submittedName>
</protein>
<dbReference type="VEuPathDB" id="FungiDB:PV10_06663"/>